<evidence type="ECO:0000256" key="5">
    <source>
        <dbReference type="SAM" id="Phobius"/>
    </source>
</evidence>
<dbReference type="Proteomes" id="UP000824260">
    <property type="component" value="Unassembled WGS sequence"/>
</dbReference>
<gene>
    <name evidence="6" type="ORF">IAA52_07275</name>
</gene>
<dbReference type="InterPro" id="IPR035906">
    <property type="entry name" value="MetI-like_sf"/>
</dbReference>
<name>A0A9D0ZLT5_9FIRM</name>
<evidence type="ECO:0000256" key="4">
    <source>
        <dbReference type="ARBA" id="ARBA00023136"/>
    </source>
</evidence>
<dbReference type="GO" id="GO:0016020">
    <property type="term" value="C:membrane"/>
    <property type="evidence" value="ECO:0007669"/>
    <property type="project" value="UniProtKB-SubCell"/>
</dbReference>
<evidence type="ECO:0000256" key="3">
    <source>
        <dbReference type="ARBA" id="ARBA00022989"/>
    </source>
</evidence>
<dbReference type="AlphaFoldDB" id="A0A9D0ZLT5"/>
<comment type="subcellular location">
    <subcellularLocation>
        <location evidence="1">Membrane</location>
        <topology evidence="1">Multi-pass membrane protein</topology>
    </subcellularLocation>
</comment>
<feature type="transmembrane region" description="Helical" evidence="5">
    <location>
        <begin position="20"/>
        <end position="47"/>
    </location>
</feature>
<dbReference type="SUPFAM" id="SSF161098">
    <property type="entry name" value="MetI-like"/>
    <property type="match status" value="1"/>
</dbReference>
<protein>
    <submittedName>
        <fullName evidence="6">Amino acid ABC transporter permease</fullName>
    </submittedName>
</protein>
<evidence type="ECO:0000313" key="7">
    <source>
        <dbReference type="Proteomes" id="UP000824260"/>
    </source>
</evidence>
<evidence type="ECO:0000256" key="1">
    <source>
        <dbReference type="ARBA" id="ARBA00004141"/>
    </source>
</evidence>
<proteinExistence type="predicted"/>
<keyword evidence="2 5" id="KW-0812">Transmembrane</keyword>
<keyword evidence="3 5" id="KW-1133">Transmembrane helix</keyword>
<reference evidence="6" key="2">
    <citation type="journal article" date="2021" name="PeerJ">
        <title>Extensive microbial diversity within the chicken gut microbiome revealed by metagenomics and culture.</title>
        <authorList>
            <person name="Gilroy R."/>
            <person name="Ravi A."/>
            <person name="Getino M."/>
            <person name="Pursley I."/>
            <person name="Horton D.L."/>
            <person name="Alikhan N.F."/>
            <person name="Baker D."/>
            <person name="Gharbi K."/>
            <person name="Hall N."/>
            <person name="Watson M."/>
            <person name="Adriaenssens E.M."/>
            <person name="Foster-Nyarko E."/>
            <person name="Jarju S."/>
            <person name="Secka A."/>
            <person name="Antonio M."/>
            <person name="Oren A."/>
            <person name="Chaudhuri R.R."/>
            <person name="La Ragione R."/>
            <person name="Hildebrand F."/>
            <person name="Pallen M.J."/>
        </authorList>
    </citation>
    <scope>NUCLEOTIDE SEQUENCE</scope>
    <source>
        <strain evidence="6">ChiSjej6B24-2974</strain>
    </source>
</reference>
<keyword evidence="4 5" id="KW-0472">Membrane</keyword>
<feature type="non-terminal residue" evidence="6">
    <location>
        <position position="65"/>
    </location>
</feature>
<sequence>MPTTFFGWVGFLLEEYGSLFLRGAGMTMLIAISGTILGFLIGLLVGIARTIELGPRAPVWKRALV</sequence>
<organism evidence="6 7">
    <name type="scientific">Candidatus Pullichristensenella stercorigallinarum</name>
    <dbReference type="NCBI Taxonomy" id="2840909"/>
    <lineage>
        <taxon>Bacteria</taxon>
        <taxon>Bacillati</taxon>
        <taxon>Bacillota</taxon>
        <taxon>Clostridia</taxon>
        <taxon>Candidatus Pullichristensenella</taxon>
    </lineage>
</organism>
<evidence type="ECO:0000256" key="2">
    <source>
        <dbReference type="ARBA" id="ARBA00022692"/>
    </source>
</evidence>
<accession>A0A9D0ZLT5</accession>
<evidence type="ECO:0000313" key="6">
    <source>
        <dbReference type="EMBL" id="HIQ82890.1"/>
    </source>
</evidence>
<comment type="caution">
    <text evidence="6">The sequence shown here is derived from an EMBL/GenBank/DDBJ whole genome shotgun (WGS) entry which is preliminary data.</text>
</comment>
<dbReference type="EMBL" id="DVFZ01000070">
    <property type="protein sequence ID" value="HIQ82890.1"/>
    <property type="molecule type" value="Genomic_DNA"/>
</dbReference>
<reference evidence="6" key="1">
    <citation type="submission" date="2020-10" db="EMBL/GenBank/DDBJ databases">
        <authorList>
            <person name="Gilroy R."/>
        </authorList>
    </citation>
    <scope>NUCLEOTIDE SEQUENCE</scope>
    <source>
        <strain evidence="6">ChiSjej6B24-2974</strain>
    </source>
</reference>